<reference evidence="8" key="1">
    <citation type="submission" date="2018-12" db="EMBL/GenBank/DDBJ databases">
        <title>Tengunoibacter tsumagoiensis gen. nov., sp. nov., Dictyobacter kobayashii sp. nov., D. alpinus sp. nov., and D. joshuensis sp. nov. and description of Dictyobacteraceae fam. nov. within the order Ktedonobacterales isolated from Tengu-no-mugimeshi.</title>
        <authorList>
            <person name="Wang C.M."/>
            <person name="Zheng Y."/>
            <person name="Sakai Y."/>
            <person name="Toyoda A."/>
            <person name="Minakuchi Y."/>
            <person name="Abe K."/>
            <person name="Yokota A."/>
            <person name="Yabe S."/>
        </authorList>
    </citation>
    <scope>NUCLEOTIDE SEQUENCE [LARGE SCALE GENOMIC DNA]</scope>
    <source>
        <strain evidence="8">Uno11</strain>
    </source>
</reference>
<dbReference type="EMBL" id="BIFS01000001">
    <property type="protein sequence ID" value="GCE19913.1"/>
    <property type="molecule type" value="Genomic_DNA"/>
</dbReference>
<feature type="transmembrane region" description="Helical" evidence="5">
    <location>
        <begin position="65"/>
        <end position="88"/>
    </location>
</feature>
<keyword evidence="8" id="KW-1185">Reference proteome</keyword>
<proteinExistence type="predicted"/>
<dbReference type="Pfam" id="PF12698">
    <property type="entry name" value="ABC2_membrane_3"/>
    <property type="match status" value="1"/>
</dbReference>
<evidence type="ECO:0000256" key="3">
    <source>
        <dbReference type="ARBA" id="ARBA00022989"/>
    </source>
</evidence>
<comment type="subcellular location">
    <subcellularLocation>
        <location evidence="1">Membrane</location>
        <topology evidence="1">Multi-pass membrane protein</topology>
    </subcellularLocation>
</comment>
<dbReference type="AlphaFoldDB" id="A0A402ALC9"/>
<dbReference type="InterPro" id="IPR013525">
    <property type="entry name" value="ABC2_TM"/>
</dbReference>
<feature type="transmembrane region" description="Helical" evidence="5">
    <location>
        <begin position="21"/>
        <end position="39"/>
    </location>
</feature>
<feature type="transmembrane region" description="Helical" evidence="5">
    <location>
        <begin position="178"/>
        <end position="199"/>
    </location>
</feature>
<evidence type="ECO:0000313" key="7">
    <source>
        <dbReference type="EMBL" id="GCE19913.1"/>
    </source>
</evidence>
<comment type="caution">
    <text evidence="7">The sequence shown here is derived from an EMBL/GenBank/DDBJ whole genome shotgun (WGS) entry which is preliminary data.</text>
</comment>
<feature type="transmembrane region" description="Helical" evidence="5">
    <location>
        <begin position="149"/>
        <end position="166"/>
    </location>
</feature>
<keyword evidence="2 5" id="KW-0812">Transmembrane</keyword>
<dbReference type="PANTHER" id="PTHR43471:SF12">
    <property type="entry name" value="HYPOTHETICAL MEMBRANE PROTEIN, CONSERVED"/>
    <property type="match status" value="1"/>
</dbReference>
<evidence type="ECO:0000256" key="2">
    <source>
        <dbReference type="ARBA" id="ARBA00022692"/>
    </source>
</evidence>
<dbReference type="GO" id="GO:0140359">
    <property type="term" value="F:ABC-type transporter activity"/>
    <property type="evidence" value="ECO:0007669"/>
    <property type="project" value="InterPro"/>
</dbReference>
<dbReference type="Proteomes" id="UP000287188">
    <property type="component" value="Unassembled WGS sequence"/>
</dbReference>
<dbReference type="PANTHER" id="PTHR43471">
    <property type="entry name" value="ABC TRANSPORTER PERMEASE"/>
    <property type="match status" value="1"/>
</dbReference>
<evidence type="ECO:0000256" key="4">
    <source>
        <dbReference type="ARBA" id="ARBA00023136"/>
    </source>
</evidence>
<evidence type="ECO:0000256" key="1">
    <source>
        <dbReference type="ARBA" id="ARBA00004141"/>
    </source>
</evidence>
<protein>
    <submittedName>
        <fullName evidence="7">ABC transporter permease</fullName>
    </submittedName>
</protein>
<organism evidence="7 8">
    <name type="scientific">Dictyobacter kobayashii</name>
    <dbReference type="NCBI Taxonomy" id="2014872"/>
    <lineage>
        <taxon>Bacteria</taxon>
        <taxon>Bacillati</taxon>
        <taxon>Chloroflexota</taxon>
        <taxon>Ktedonobacteria</taxon>
        <taxon>Ktedonobacterales</taxon>
        <taxon>Dictyobacteraceae</taxon>
        <taxon>Dictyobacter</taxon>
    </lineage>
</organism>
<dbReference type="RefSeq" id="WP_161977443.1">
    <property type="nucleotide sequence ID" value="NZ_BIFS01000001.1"/>
</dbReference>
<accession>A0A402ALC9</accession>
<evidence type="ECO:0000256" key="5">
    <source>
        <dbReference type="SAM" id="Phobius"/>
    </source>
</evidence>
<keyword evidence="3 5" id="KW-1133">Transmembrane helix</keyword>
<keyword evidence="4 5" id="KW-0472">Membrane</keyword>
<feature type="transmembrane region" description="Helical" evidence="5">
    <location>
        <begin position="109"/>
        <end position="137"/>
    </location>
</feature>
<feature type="domain" description="ABC-2 type transporter transmembrane" evidence="6">
    <location>
        <begin position="63"/>
        <end position="291"/>
    </location>
</feature>
<feature type="transmembrane region" description="Helical" evidence="5">
    <location>
        <begin position="272"/>
        <end position="294"/>
    </location>
</feature>
<gene>
    <name evidence="7" type="ORF">KDK_37130</name>
</gene>
<evidence type="ECO:0000259" key="6">
    <source>
        <dbReference type="Pfam" id="PF12698"/>
    </source>
</evidence>
<sequence>MTFLSLLTKELRLRLRRERTIWVIITYVLLMGFIGWLFLSNTDTSSYSGSGGSGLSDVGANLYSLLAQVQLFLIIFITPSLTATAINGEKERQTYEMLLCSRLSAFSLIMGKLGAGLINALLLIAAAIPLFSLVFFFGGVGPAQVGSALVIYLVTALWLGTLGIFCSTAFQRPALSTALAYMVSLIWMVFPLLLSIILITSGQGYHFFQLYPNKSKLFFVWNPIVALTTTTPNNSTFSPFMFFVDFGYGTGYGGTASSATPVTIGSWHLSYWATYTIISVAMALIFILLSMLMVKPRHYRASRRHLIRRTNKTPITA</sequence>
<name>A0A402ALC9_9CHLR</name>
<dbReference type="GO" id="GO:0016020">
    <property type="term" value="C:membrane"/>
    <property type="evidence" value="ECO:0007669"/>
    <property type="project" value="UniProtKB-SubCell"/>
</dbReference>
<evidence type="ECO:0000313" key="8">
    <source>
        <dbReference type="Proteomes" id="UP000287188"/>
    </source>
</evidence>